<accession>L9L3Y1</accession>
<dbReference type="EMBL" id="KB320521">
    <property type="protein sequence ID" value="ELW69776.1"/>
    <property type="molecule type" value="Genomic_DNA"/>
</dbReference>
<dbReference type="InParanoid" id="L9L3Y1"/>
<evidence type="ECO:0000313" key="3">
    <source>
        <dbReference type="Proteomes" id="UP000011518"/>
    </source>
</evidence>
<keyword evidence="3" id="KW-1185">Reference proteome</keyword>
<feature type="compositionally biased region" description="Low complexity" evidence="1">
    <location>
        <begin position="100"/>
        <end position="120"/>
    </location>
</feature>
<feature type="region of interest" description="Disordered" evidence="1">
    <location>
        <begin position="100"/>
        <end position="135"/>
    </location>
</feature>
<proteinExistence type="predicted"/>
<name>L9L3Y1_TUPCH</name>
<reference evidence="3" key="1">
    <citation type="submission" date="2012-07" db="EMBL/GenBank/DDBJ databases">
        <title>Genome of the Chinese tree shrew, a rising model animal genetically related to primates.</title>
        <authorList>
            <person name="Zhang G."/>
            <person name="Fan Y."/>
            <person name="Yao Y."/>
            <person name="Huang Z."/>
        </authorList>
    </citation>
    <scope>NUCLEOTIDE SEQUENCE [LARGE SCALE GENOMIC DNA]</scope>
</reference>
<reference evidence="3" key="2">
    <citation type="journal article" date="2013" name="Nat. Commun.">
        <title>Genome of the Chinese tree shrew.</title>
        <authorList>
            <person name="Fan Y."/>
            <person name="Huang Z.Y."/>
            <person name="Cao C.C."/>
            <person name="Chen C.S."/>
            <person name="Chen Y.X."/>
            <person name="Fan D.D."/>
            <person name="He J."/>
            <person name="Hou H.L."/>
            <person name="Hu L."/>
            <person name="Hu X.T."/>
            <person name="Jiang X.T."/>
            <person name="Lai R."/>
            <person name="Lang Y.S."/>
            <person name="Liang B."/>
            <person name="Liao S.G."/>
            <person name="Mu D."/>
            <person name="Ma Y.Y."/>
            <person name="Niu Y.Y."/>
            <person name="Sun X.Q."/>
            <person name="Xia J.Q."/>
            <person name="Xiao J."/>
            <person name="Xiong Z.Q."/>
            <person name="Xu L."/>
            <person name="Yang L."/>
            <person name="Zhang Y."/>
            <person name="Zhao W."/>
            <person name="Zhao X.D."/>
            <person name="Zheng Y.T."/>
            <person name="Zhou J.M."/>
            <person name="Zhu Y.B."/>
            <person name="Zhang G.J."/>
            <person name="Wang J."/>
            <person name="Yao Y.G."/>
        </authorList>
    </citation>
    <scope>NUCLEOTIDE SEQUENCE [LARGE SCALE GENOMIC DNA]</scope>
</reference>
<evidence type="ECO:0000256" key="1">
    <source>
        <dbReference type="SAM" id="MobiDB-lite"/>
    </source>
</evidence>
<dbReference type="AlphaFoldDB" id="L9L3Y1"/>
<sequence>MELEKKRPLAKALGSLLLNDGGPCAVHRAPGSPHCGSPDTAVSVSSGVTQRNLHHGTGLVQPCSGCAVACVNDIIAAIHADGTTTVNCVSTTISVNYAAKPSAPPTSTAAAPPTAGPAPSVLQAMPAGTRPYEQL</sequence>
<dbReference type="Proteomes" id="UP000011518">
    <property type="component" value="Unassembled WGS sequence"/>
</dbReference>
<organism evidence="2 3">
    <name type="scientific">Tupaia chinensis</name>
    <name type="common">Chinese tree shrew</name>
    <name type="synonym">Tupaia belangeri chinensis</name>
    <dbReference type="NCBI Taxonomy" id="246437"/>
    <lineage>
        <taxon>Eukaryota</taxon>
        <taxon>Metazoa</taxon>
        <taxon>Chordata</taxon>
        <taxon>Craniata</taxon>
        <taxon>Vertebrata</taxon>
        <taxon>Euteleostomi</taxon>
        <taxon>Mammalia</taxon>
        <taxon>Eutheria</taxon>
        <taxon>Euarchontoglires</taxon>
        <taxon>Scandentia</taxon>
        <taxon>Tupaiidae</taxon>
        <taxon>Tupaia</taxon>
    </lineage>
</organism>
<evidence type="ECO:0000313" key="2">
    <source>
        <dbReference type="EMBL" id="ELW69776.1"/>
    </source>
</evidence>
<protein>
    <submittedName>
        <fullName evidence="2">Uncharacterized protein</fullName>
    </submittedName>
</protein>
<gene>
    <name evidence="2" type="ORF">TREES_T100017634</name>
</gene>